<protein>
    <submittedName>
        <fullName evidence="2">S-layer homology domain-containing protein</fullName>
    </submittedName>
</protein>
<accession>A0AAT9LEY0</accession>
<dbReference type="AlphaFoldDB" id="A0AAT9LEY0"/>
<feature type="domain" description="SLH" evidence="1">
    <location>
        <begin position="123"/>
        <end position="183"/>
    </location>
</feature>
<organism evidence="2">
    <name type="scientific">Candidatus Fermentithermobacillus carboniphilus</name>
    <dbReference type="NCBI Taxonomy" id="3085328"/>
    <lineage>
        <taxon>Bacteria</taxon>
        <taxon>Bacillati</taxon>
        <taxon>Bacillota</taxon>
        <taxon>Candidatus Fermentithermobacillia</taxon>
        <taxon>Candidatus Fermentithermobacillales</taxon>
        <taxon>Candidatus Fermentithermobacillaceae</taxon>
        <taxon>Candidatus Fermentithermobacillus</taxon>
    </lineage>
</organism>
<dbReference type="InterPro" id="IPR051465">
    <property type="entry name" value="Cell_Envelope_Struct_Comp"/>
</dbReference>
<reference evidence="2" key="2">
    <citation type="journal article" date="2023" name="Biology">
        <title>Prokaryotic Life Associated with Coal-Fire Gas Vents Revealed by Metagenomics.</title>
        <authorList>
            <person name="Kadnikov V.V."/>
            <person name="Mardanov A.V."/>
            <person name="Beletsky A.V."/>
            <person name="Karnachuk O.V."/>
            <person name="Ravin N.V."/>
        </authorList>
    </citation>
    <scope>NUCLEOTIDE SEQUENCE</scope>
    <source>
        <strain evidence="2">Bu02</strain>
    </source>
</reference>
<dbReference type="EMBL" id="CP062796">
    <property type="protein sequence ID" value="QUL99137.1"/>
    <property type="molecule type" value="Genomic_DNA"/>
</dbReference>
<gene>
    <name evidence="2" type="ORF">IMF26_03465</name>
</gene>
<proteinExistence type="predicted"/>
<dbReference type="InterPro" id="IPR001119">
    <property type="entry name" value="SLH_dom"/>
</dbReference>
<feature type="domain" description="SLH" evidence="1">
    <location>
        <begin position="31"/>
        <end position="94"/>
    </location>
</feature>
<sequence length="718" mass="77380">MEAKAWGRLKNADKIVEKLLDRAGNILKEESDLRFSDLQGAEWALGAISRLRGLGIITGYDGNVFKPNNPVTQAEALTMMVKAFGLEDEAEEIAKRFGGFYAKLDENDGDDDDEGARFLTSNGTKLPYVPAPTRWALGYVLLAVDQGWVDISEIQPQKPASREWIAKVMVRALGYTEEAESKTDASLPFSDAAAISRDAWGYVAQAIEIGLFEGYPDNTFRPQKPVTRAEMAAILDRFVNEELPDETPYHVEGRVSAVSGSSITVKLASGREVTYRISPDALIVFGKASGTVSDIHVGDKVQVLSNGQGVALLIVVKSKEDSDEGEIKQYRGKIVEISTDSEGDTKITVSVEGQGSKMFKLSDDCEITGVVRDLGPDALSVGDQVIVEAEGDVAVRVTVISSGSVSGEVYGVIEGIALSDGGVSLSVQERSGKTYSIRLRADVRITYGTLVLAPEDLAPGDWIVARLQNNLAYQIAVTSRAGGEGQYILGVVREVSLTGTGTTLKVEDRDGHTYSVRLASNVRVINGDSVLTPSQIGFGDTVRLRIEAGTCVEVHITARYEGPKTVITGVIVTVSTGTQGVSITVKQDDGQEVTLRVAENARITYGQESLDADELRPGDKVEVRVQNQEATEVRVRQRGVEPPFGDLGGSIVSISHSTSGTVIVVDDNGVRYTVPLSAQVKITYGTQELRPTDLRIGDAVRIKLQNQVAVELRITKRG</sequence>
<dbReference type="PANTHER" id="PTHR43308:SF5">
    <property type="entry name" value="S-LAYER PROTEIN _ PEPTIDOGLYCAN ENDO-BETA-N-ACETYLGLUCOSAMINIDASE"/>
    <property type="match status" value="1"/>
</dbReference>
<name>A0AAT9LEY0_9FIRM</name>
<evidence type="ECO:0000259" key="1">
    <source>
        <dbReference type="PROSITE" id="PS51272"/>
    </source>
</evidence>
<reference evidence="2" key="1">
    <citation type="submission" date="2020-10" db="EMBL/GenBank/DDBJ databases">
        <authorList>
            <person name="Kadnikov V."/>
            <person name="Beletsky A.V."/>
            <person name="Mardanov A.V."/>
            <person name="Karnachuk O.V."/>
            <person name="Ravin N.V."/>
        </authorList>
    </citation>
    <scope>NUCLEOTIDE SEQUENCE</scope>
    <source>
        <strain evidence="2">Bu02</strain>
    </source>
</reference>
<dbReference type="PANTHER" id="PTHR43308">
    <property type="entry name" value="OUTER MEMBRANE PROTEIN ALPHA-RELATED"/>
    <property type="match status" value="1"/>
</dbReference>
<dbReference type="PROSITE" id="PS51272">
    <property type="entry name" value="SLH"/>
    <property type="match status" value="3"/>
</dbReference>
<dbReference type="Pfam" id="PF00395">
    <property type="entry name" value="SLH"/>
    <property type="match status" value="2"/>
</dbReference>
<dbReference type="KEGG" id="fcz:IMF26_03465"/>
<evidence type="ECO:0000313" key="2">
    <source>
        <dbReference type="EMBL" id="QUL99137.1"/>
    </source>
</evidence>
<feature type="domain" description="SLH" evidence="1">
    <location>
        <begin position="186"/>
        <end position="249"/>
    </location>
</feature>